<protein>
    <recommendedName>
        <fullName evidence="3">Hydratase</fullName>
    </recommendedName>
</protein>
<reference evidence="1" key="1">
    <citation type="submission" date="2023-06" db="EMBL/GenBank/DDBJ databases">
        <title>Phylogenetic Diversity of Rhizobium strains.</title>
        <authorList>
            <person name="Moura F.T."/>
            <person name="Helene L.C.F."/>
            <person name="Hungria M."/>
        </authorList>
    </citation>
    <scope>NUCLEOTIDE SEQUENCE</scope>
    <source>
        <strain evidence="1">CCGE526</strain>
    </source>
</reference>
<evidence type="ECO:0000313" key="2">
    <source>
        <dbReference type="Proteomes" id="UP001172645"/>
    </source>
</evidence>
<organism evidence="1 2">
    <name type="scientific">Rhizobium mayense</name>
    <dbReference type="NCBI Taxonomy" id="1312184"/>
    <lineage>
        <taxon>Bacteria</taxon>
        <taxon>Pseudomonadati</taxon>
        <taxon>Pseudomonadota</taxon>
        <taxon>Alphaproteobacteria</taxon>
        <taxon>Hyphomicrobiales</taxon>
        <taxon>Rhizobiaceae</taxon>
        <taxon>Rhizobium/Agrobacterium group</taxon>
        <taxon>Rhizobium</taxon>
    </lineage>
</organism>
<name>A0ABT7K2P2_9HYPH</name>
<dbReference type="Proteomes" id="UP001172645">
    <property type="component" value="Unassembled WGS sequence"/>
</dbReference>
<proteinExistence type="predicted"/>
<dbReference type="RefSeq" id="WP_285872292.1">
    <property type="nucleotide sequence ID" value="NZ_JARFYM010000034.1"/>
</dbReference>
<dbReference type="PANTHER" id="PTHR30143:SF0">
    <property type="entry name" value="2-KETO-4-PENTENOATE HYDRATASE"/>
    <property type="match status" value="1"/>
</dbReference>
<sequence length="251" mass="26359">MIEKCVAAAAKNLLSARHSGFHLEGLADDFVPESIEAAYRVQDKLIELGEEGIGGWKVAAGTGPEPLCSPIFASVYRRGSDVLSVAGAMATLVEAEVGVRFGIDLPPRDTPYSQQQVQSAIAALHPSLEILGTRFNPKLEVPRLTVIADLQNNSGVAVGAAKENWQDIDLSRLGITLRIGSAVSTVDTGPSLADMLEALTWLANGRARDYGGFKAGQVVITGSRINAPIGRPGETVSADFGALGAISLRLV</sequence>
<dbReference type="PANTHER" id="PTHR30143">
    <property type="entry name" value="ACID HYDRATASE"/>
    <property type="match status" value="1"/>
</dbReference>
<keyword evidence="2" id="KW-1185">Reference proteome</keyword>
<evidence type="ECO:0000313" key="1">
    <source>
        <dbReference type="EMBL" id="MDL2402867.1"/>
    </source>
</evidence>
<dbReference type="InterPro" id="IPR036663">
    <property type="entry name" value="Fumarylacetoacetase_C_sf"/>
</dbReference>
<dbReference type="SUPFAM" id="SSF56529">
    <property type="entry name" value="FAH"/>
    <property type="match status" value="1"/>
</dbReference>
<accession>A0ABT7K2P2</accession>
<gene>
    <name evidence="1" type="ORF">PY649_28635</name>
</gene>
<dbReference type="EMBL" id="JARFYM010000034">
    <property type="protein sequence ID" value="MDL2402867.1"/>
    <property type="molecule type" value="Genomic_DNA"/>
</dbReference>
<comment type="caution">
    <text evidence="1">The sequence shown here is derived from an EMBL/GenBank/DDBJ whole genome shotgun (WGS) entry which is preliminary data.</text>
</comment>
<dbReference type="Gene3D" id="3.90.850.10">
    <property type="entry name" value="Fumarylacetoacetase-like, C-terminal domain"/>
    <property type="match status" value="1"/>
</dbReference>
<evidence type="ECO:0008006" key="3">
    <source>
        <dbReference type="Google" id="ProtNLM"/>
    </source>
</evidence>
<dbReference type="InterPro" id="IPR050772">
    <property type="entry name" value="Hydratase-Decarb/MhpD_sf"/>
</dbReference>